<evidence type="ECO:0000256" key="33">
    <source>
        <dbReference type="ARBA" id="ARBA00048454"/>
    </source>
</evidence>
<comment type="catalytic activity">
    <reaction evidence="13">
        <text>a triacylglycerol + H2O = a diacylglycerol + a fatty acid + H(+)</text>
        <dbReference type="Rhea" id="RHEA:12044"/>
        <dbReference type="ChEBI" id="CHEBI:15377"/>
        <dbReference type="ChEBI" id="CHEBI:15378"/>
        <dbReference type="ChEBI" id="CHEBI:17855"/>
        <dbReference type="ChEBI" id="CHEBI:18035"/>
        <dbReference type="ChEBI" id="CHEBI:28868"/>
        <dbReference type="EC" id="3.1.1.3"/>
    </reaction>
    <physiologicalReaction direction="left-to-right" evidence="13">
        <dbReference type="Rhea" id="RHEA:12045"/>
    </physiologicalReaction>
</comment>
<dbReference type="EMBL" id="RQTK01000236">
    <property type="protein sequence ID" value="RUS83620.1"/>
    <property type="molecule type" value="Genomic_DNA"/>
</dbReference>
<keyword evidence="10" id="KW-0443">Lipid metabolism</keyword>
<comment type="catalytic activity">
    <reaction evidence="31">
        <text>1-octadecanoyl-2-(9Z,12Z)-octadecadienoyl-sn-glycerol + H2O = 1-octadecanoyl-sn-glycerol + (9Z,12Z)-octadecadienoate + H(+)</text>
        <dbReference type="Rhea" id="RHEA:40927"/>
        <dbReference type="ChEBI" id="CHEBI:15377"/>
        <dbReference type="ChEBI" id="CHEBI:15378"/>
        <dbReference type="ChEBI" id="CHEBI:30245"/>
        <dbReference type="ChEBI" id="CHEBI:75550"/>
        <dbReference type="ChEBI" id="CHEBI:77097"/>
    </reaction>
    <physiologicalReaction direction="left-to-right" evidence="31">
        <dbReference type="Rhea" id="RHEA:40928"/>
    </physiologicalReaction>
</comment>
<comment type="function">
    <text evidence="20">Calcium-independent membrane-associated phospholipase that catalyzes complete diacylation of phospholipids by hydrolyzing both sn-1 and sn-2 fatty acyl chains attached to the glycerol backbone (phospholipase B activity). Has dual phospholipase and lysophospholipase activities toward diacylphospholipids. Preferentially cleaves sn-2 ester bonds over sn-1 bonds. Acts as a lipase toward glycerolipid substrates. Hydrolyzes fatty acyl chains of diacylglycerols with preference for the sn-2 position and of triacylglycerols with not positional selectivity. May also hydrolyze long chain retinyl esters such as retinyl palmitate. May contribute to digestion of dietary phospholipids, glycerolipids and retinoids, facilitating lipid absorption at the brush border.</text>
</comment>
<evidence type="ECO:0000256" key="20">
    <source>
        <dbReference type="ARBA" id="ARBA00045916"/>
    </source>
</evidence>
<comment type="catalytic activity">
    <reaction evidence="34">
        <text>1-hexadecanoyl-2-(9Z-octadecenoyl)-sn-glycero-3-phosphoethanolamine + H2O = 1-hexadecanoyl-sn-glycero-3-phosphoethanolamine + (9Z)-octadecenoate + H(+)</text>
        <dbReference type="Rhea" id="RHEA:40911"/>
        <dbReference type="ChEBI" id="CHEBI:15377"/>
        <dbReference type="ChEBI" id="CHEBI:15378"/>
        <dbReference type="ChEBI" id="CHEBI:30823"/>
        <dbReference type="ChEBI" id="CHEBI:73004"/>
        <dbReference type="ChEBI" id="CHEBI:73007"/>
    </reaction>
    <physiologicalReaction direction="left-to-right" evidence="34">
        <dbReference type="Rhea" id="RHEA:40912"/>
    </physiologicalReaction>
</comment>
<dbReference type="Pfam" id="PF00657">
    <property type="entry name" value="Lipase_GDSL"/>
    <property type="match status" value="1"/>
</dbReference>
<dbReference type="Gene3D" id="3.40.50.1110">
    <property type="entry name" value="SGNH hydrolase"/>
    <property type="match status" value="1"/>
</dbReference>
<evidence type="ECO:0000256" key="13">
    <source>
        <dbReference type="ARBA" id="ARBA00023369"/>
    </source>
</evidence>
<evidence type="ECO:0000256" key="16">
    <source>
        <dbReference type="ARBA" id="ARBA00029723"/>
    </source>
</evidence>
<comment type="catalytic activity">
    <reaction evidence="14">
        <text>1-hexadecanoyl-2-(9Z,12Z-octadecadienoyl)-sn-glycero-3-phosphocholine + H2O = (9Z,12Z)-octadecadienoate + 1-hexadecanoyl-sn-glycero-3-phosphocholine + H(+)</text>
        <dbReference type="Rhea" id="RHEA:40811"/>
        <dbReference type="ChEBI" id="CHEBI:15377"/>
        <dbReference type="ChEBI" id="CHEBI:15378"/>
        <dbReference type="ChEBI" id="CHEBI:30245"/>
        <dbReference type="ChEBI" id="CHEBI:72998"/>
        <dbReference type="ChEBI" id="CHEBI:73002"/>
    </reaction>
    <physiologicalReaction direction="left-to-right" evidence="14">
        <dbReference type="Rhea" id="RHEA:40812"/>
    </physiologicalReaction>
</comment>
<evidence type="ECO:0000256" key="17">
    <source>
        <dbReference type="ARBA" id="ARBA00031182"/>
    </source>
</evidence>
<comment type="catalytic activity">
    <reaction evidence="15">
        <text>a 1,2-diacyl-sn-glycero-3-phosphocholine + H2O = a 1-acyl-sn-glycero-3-phosphocholine + a fatty acid + H(+)</text>
        <dbReference type="Rhea" id="RHEA:15801"/>
        <dbReference type="ChEBI" id="CHEBI:15377"/>
        <dbReference type="ChEBI" id="CHEBI:15378"/>
        <dbReference type="ChEBI" id="CHEBI:28868"/>
        <dbReference type="ChEBI" id="CHEBI:57643"/>
        <dbReference type="ChEBI" id="CHEBI:58168"/>
        <dbReference type="EC" id="3.1.1.4"/>
    </reaction>
    <physiologicalReaction direction="left-to-right" evidence="15">
        <dbReference type="Rhea" id="RHEA:15802"/>
    </physiologicalReaction>
</comment>
<dbReference type="CDD" id="cd01824">
    <property type="entry name" value="Phospholipase_B_like"/>
    <property type="match status" value="1"/>
</dbReference>
<comment type="catalytic activity">
    <reaction evidence="35">
        <text>1-hexadecanoyl-sn-glycero-3-phosphocholine + H2O = sn-glycerol 3-phosphocholine + hexadecanoate + H(+)</text>
        <dbReference type="Rhea" id="RHEA:40435"/>
        <dbReference type="ChEBI" id="CHEBI:7896"/>
        <dbReference type="ChEBI" id="CHEBI:15377"/>
        <dbReference type="ChEBI" id="CHEBI:15378"/>
        <dbReference type="ChEBI" id="CHEBI:16870"/>
        <dbReference type="ChEBI" id="CHEBI:72998"/>
    </reaction>
    <physiologicalReaction direction="left-to-right" evidence="35">
        <dbReference type="Rhea" id="RHEA:40436"/>
    </physiologicalReaction>
</comment>
<comment type="catalytic activity">
    <reaction evidence="38">
        <text>1-O-hexadecyl-2-(9Z)-octadecenoyl-sn-glycero-3-phosphocholine + H2O = 1-O-hexadecyl-sn-glycero-3-phosphocholine + (9Z)-octadecenoate + H(+)</text>
        <dbReference type="Rhea" id="RHEA:40915"/>
        <dbReference type="ChEBI" id="CHEBI:15377"/>
        <dbReference type="ChEBI" id="CHEBI:15378"/>
        <dbReference type="ChEBI" id="CHEBI:30823"/>
        <dbReference type="ChEBI" id="CHEBI:34112"/>
        <dbReference type="ChEBI" id="CHEBI:64496"/>
    </reaction>
    <physiologicalReaction direction="left-to-right" evidence="38">
        <dbReference type="Rhea" id="RHEA:40916"/>
    </physiologicalReaction>
</comment>
<comment type="catalytic activity">
    <reaction evidence="37">
        <text>1,3-dihexadecanoyl-2-(9Z-octadecenoyl)glycerol + H2O = 1,3-dihexadecanoylglycerol + (9Z)-octadecenoate + H(+)</text>
        <dbReference type="Rhea" id="RHEA:40983"/>
        <dbReference type="ChEBI" id="CHEBI:15377"/>
        <dbReference type="ChEBI" id="CHEBI:15378"/>
        <dbReference type="ChEBI" id="CHEBI:30823"/>
        <dbReference type="ChEBI" id="CHEBI:75688"/>
        <dbReference type="ChEBI" id="CHEBI:77619"/>
    </reaction>
    <physiologicalReaction direction="left-to-right" evidence="37">
        <dbReference type="Rhea" id="RHEA:40984"/>
    </physiologicalReaction>
</comment>
<dbReference type="InterPro" id="IPR035547">
    <property type="entry name" value="Phospholipase_B"/>
</dbReference>
<keyword evidence="8" id="KW-0378">Hydrolase</keyword>
<evidence type="ECO:0000256" key="22">
    <source>
        <dbReference type="ARBA" id="ARBA00047363"/>
    </source>
</evidence>
<dbReference type="InterPro" id="IPR038885">
    <property type="entry name" value="PLB1"/>
</dbReference>
<comment type="catalytic activity">
    <reaction evidence="28">
        <text>1,2-di-(9Z-octadecenoyl)-sn-glycero-3-phosphocholine + H2O = 1-(9Z-octadecenoyl)-sn-glycero-3-phosphocholine + (9Z)-octadecenoate + H(+)</text>
        <dbReference type="Rhea" id="RHEA:40923"/>
        <dbReference type="ChEBI" id="CHEBI:15377"/>
        <dbReference type="ChEBI" id="CHEBI:15378"/>
        <dbReference type="ChEBI" id="CHEBI:28610"/>
        <dbReference type="ChEBI" id="CHEBI:30823"/>
        <dbReference type="ChEBI" id="CHEBI:74669"/>
    </reaction>
    <physiologicalReaction direction="left-to-right" evidence="28">
        <dbReference type="Rhea" id="RHEA:40924"/>
    </physiologicalReaction>
</comment>
<comment type="catalytic activity">
    <reaction evidence="25">
        <text>2,3-di-(9Z)-octadecenoyl-sn-glycerol + H2O = 3-(9Z-octadecenoyl)-sn-glycerol + (9Z)-octadecenoate + H(+)</text>
        <dbReference type="Rhea" id="RHEA:42604"/>
        <dbReference type="ChEBI" id="CHEBI:15377"/>
        <dbReference type="ChEBI" id="CHEBI:15378"/>
        <dbReference type="ChEBI" id="CHEBI:30823"/>
        <dbReference type="ChEBI" id="CHEBI:75824"/>
        <dbReference type="ChEBI" id="CHEBI:75938"/>
    </reaction>
    <physiologicalReaction direction="left-to-right" evidence="25">
        <dbReference type="Rhea" id="RHEA:42605"/>
    </physiologicalReaction>
</comment>
<dbReference type="OrthoDB" id="10265800at2759"/>
<dbReference type="GO" id="GO:0004806">
    <property type="term" value="F:triacylglycerol lipase activity"/>
    <property type="evidence" value="ECO:0007669"/>
    <property type="project" value="UniProtKB-EC"/>
</dbReference>
<reference evidence="43 44" key="1">
    <citation type="submission" date="2019-01" db="EMBL/GenBank/DDBJ databases">
        <title>A draft genome assembly of the solar-powered sea slug Elysia chlorotica.</title>
        <authorList>
            <person name="Cai H."/>
            <person name="Li Q."/>
            <person name="Fang X."/>
            <person name="Li J."/>
            <person name="Curtis N.E."/>
            <person name="Altenburger A."/>
            <person name="Shibata T."/>
            <person name="Feng M."/>
            <person name="Maeda T."/>
            <person name="Schwartz J.A."/>
            <person name="Shigenobu S."/>
            <person name="Lundholm N."/>
            <person name="Nishiyama T."/>
            <person name="Yang H."/>
            <person name="Hasebe M."/>
            <person name="Li S."/>
            <person name="Pierce S.K."/>
            <person name="Wang J."/>
        </authorList>
    </citation>
    <scope>NUCLEOTIDE SEQUENCE [LARGE SCALE GENOMIC DNA]</scope>
    <source>
        <strain evidence="43">EC2010</strain>
        <tissue evidence="43">Whole organism of an adult</tissue>
    </source>
</reference>
<evidence type="ECO:0000256" key="21">
    <source>
        <dbReference type="ARBA" id="ARBA00047324"/>
    </source>
</evidence>
<evidence type="ECO:0000256" key="27">
    <source>
        <dbReference type="ARBA" id="ARBA00048049"/>
    </source>
</evidence>
<evidence type="ECO:0000256" key="28">
    <source>
        <dbReference type="ARBA" id="ARBA00048058"/>
    </source>
</evidence>
<comment type="catalytic activity">
    <reaction evidence="39">
        <text>1-hexadecanoyl-2-(9Z)-octadecenoyl-3-octadecanoyl-sn-glycerol + H2O = 1-hexadecanoyl-3-octadecanoyl-sn-glycerol + (9Z)-octadecenoate + H(+)</text>
        <dbReference type="Rhea" id="RHEA:41103"/>
        <dbReference type="ChEBI" id="CHEBI:15377"/>
        <dbReference type="ChEBI" id="CHEBI:15378"/>
        <dbReference type="ChEBI" id="CHEBI:30823"/>
        <dbReference type="ChEBI" id="CHEBI:77623"/>
        <dbReference type="ChEBI" id="CHEBI:77624"/>
    </reaction>
    <physiologicalReaction direction="left-to-right" evidence="39">
        <dbReference type="Rhea" id="RHEA:41104"/>
    </physiologicalReaction>
</comment>
<evidence type="ECO:0000256" key="36">
    <source>
        <dbReference type="ARBA" id="ARBA00048699"/>
    </source>
</evidence>
<evidence type="ECO:0000256" key="10">
    <source>
        <dbReference type="ARBA" id="ARBA00023098"/>
    </source>
</evidence>
<dbReference type="GO" id="GO:0004622">
    <property type="term" value="F:phosphatidylcholine lysophospholipase activity"/>
    <property type="evidence" value="ECO:0007669"/>
    <property type="project" value="UniProtKB-EC"/>
</dbReference>
<name>A0A433TQ22_ELYCH</name>
<evidence type="ECO:0000256" key="39">
    <source>
        <dbReference type="ARBA" id="ARBA00048939"/>
    </source>
</evidence>
<evidence type="ECO:0000256" key="40">
    <source>
        <dbReference type="ARBA" id="ARBA00049363"/>
    </source>
</evidence>
<evidence type="ECO:0000256" key="11">
    <source>
        <dbReference type="ARBA" id="ARBA00023136"/>
    </source>
</evidence>
<comment type="subcellular location">
    <subcellularLocation>
        <location evidence="1">Apical cell membrane</location>
        <topology evidence="1">Single-pass type I membrane protein</topology>
    </subcellularLocation>
</comment>
<evidence type="ECO:0000256" key="35">
    <source>
        <dbReference type="ARBA" id="ARBA00048656"/>
    </source>
</evidence>
<keyword evidence="5" id="KW-0812">Transmembrane</keyword>
<evidence type="ECO:0000256" key="32">
    <source>
        <dbReference type="ARBA" id="ARBA00048386"/>
    </source>
</evidence>
<dbReference type="Proteomes" id="UP000271974">
    <property type="component" value="Unassembled WGS sequence"/>
</dbReference>
<evidence type="ECO:0000256" key="31">
    <source>
        <dbReference type="ARBA" id="ARBA00048374"/>
    </source>
</evidence>
<dbReference type="InterPro" id="IPR001087">
    <property type="entry name" value="GDSL"/>
</dbReference>
<evidence type="ECO:0000256" key="1">
    <source>
        <dbReference type="ARBA" id="ARBA00004247"/>
    </source>
</evidence>
<evidence type="ECO:0000256" key="12">
    <source>
        <dbReference type="ARBA" id="ARBA00023180"/>
    </source>
</evidence>
<organism evidence="43 44">
    <name type="scientific">Elysia chlorotica</name>
    <name type="common">Eastern emerald elysia</name>
    <name type="synonym">Sea slug</name>
    <dbReference type="NCBI Taxonomy" id="188477"/>
    <lineage>
        <taxon>Eukaryota</taxon>
        <taxon>Metazoa</taxon>
        <taxon>Spiralia</taxon>
        <taxon>Lophotrochozoa</taxon>
        <taxon>Mollusca</taxon>
        <taxon>Gastropoda</taxon>
        <taxon>Heterobranchia</taxon>
        <taxon>Euthyneura</taxon>
        <taxon>Panpulmonata</taxon>
        <taxon>Sacoglossa</taxon>
        <taxon>Placobranchoidea</taxon>
        <taxon>Plakobranchidae</taxon>
        <taxon>Elysia</taxon>
    </lineage>
</organism>
<comment type="caution">
    <text evidence="43">The sequence shown here is derived from an EMBL/GenBank/DDBJ whole genome shotgun (WGS) entry which is preliminary data.</text>
</comment>
<evidence type="ECO:0000256" key="18">
    <source>
        <dbReference type="ARBA" id="ARBA00031485"/>
    </source>
</evidence>
<comment type="catalytic activity">
    <reaction evidence="21">
        <text>1-hexadecanoyl-2-(9Z)-octadecenoyl-3-octadecanoyl-sn-glycerol + H2O = 2-(9Z-octadecenoyl)-3-octadecanoyl-sn-glycerol + hexadecanoate + H(+)</text>
        <dbReference type="Rhea" id="RHEA:41107"/>
        <dbReference type="ChEBI" id="CHEBI:7896"/>
        <dbReference type="ChEBI" id="CHEBI:15377"/>
        <dbReference type="ChEBI" id="CHEBI:15378"/>
        <dbReference type="ChEBI" id="CHEBI:75558"/>
        <dbReference type="ChEBI" id="CHEBI:77623"/>
    </reaction>
    <physiologicalReaction direction="left-to-right" evidence="21">
        <dbReference type="Rhea" id="RHEA:41108"/>
    </physiologicalReaction>
</comment>
<evidence type="ECO:0000256" key="29">
    <source>
        <dbReference type="ARBA" id="ARBA00048227"/>
    </source>
</evidence>
<dbReference type="SUPFAM" id="SSF52266">
    <property type="entry name" value="SGNH hydrolase"/>
    <property type="match status" value="1"/>
</dbReference>
<evidence type="ECO:0000256" key="41">
    <source>
        <dbReference type="ARBA" id="ARBA00049372"/>
    </source>
</evidence>
<sequence>MRKGEGSDVREPLVRREREMGFAAQMQVMPQAYPIPASTLTGRTLGQTRCPLVGFRRRRGHTLNETGKPKRILDEAMRNETWVTLMSEDQRIQDSETRKLGVFPCPGLPPSDPVPTSVHRLRPSDIKVVAAIGDSYSTARAGGGISPINMLFDYRGNSWSIGGDQDYDFHTSMPNILREYNANLYGYSKSIGDCQRNLNEAIIGARSRGFANQATSLVTKLKQDPNVDFENDWKLITVFLGGNDLCVYCLFDLTAAAYTRNLRRGLDILYANIPRAFINLVVVMHVGLTQTLHNGLISTIMLRLACPCGAFPKSQEANTKLGEYTEAYQQAVLDLAASGLYDTDNFTVVAQPFYQNITIPYKDNGELDYSFFAIDRFHISKRGHSVSGRSLWNNMFEPVGNKTTQVDWYDTEIVCPTEEFPFLFTNQNSDVADYAPYRMKLNSN</sequence>
<evidence type="ECO:0000256" key="34">
    <source>
        <dbReference type="ARBA" id="ARBA00048613"/>
    </source>
</evidence>
<comment type="catalytic activity">
    <reaction evidence="41">
        <text>1,3-di-(9Z-octadecenoyl)-glycerol + H2O = 1-(9Z-octadecenoyl)-glycerol + (9Z)-octadecenoate + H(+)</text>
        <dbReference type="Rhea" id="RHEA:39939"/>
        <dbReference type="ChEBI" id="CHEBI:15377"/>
        <dbReference type="ChEBI" id="CHEBI:15378"/>
        <dbReference type="ChEBI" id="CHEBI:30823"/>
        <dbReference type="ChEBI" id="CHEBI:75342"/>
        <dbReference type="ChEBI" id="CHEBI:75735"/>
    </reaction>
    <physiologicalReaction direction="left-to-right" evidence="41">
        <dbReference type="Rhea" id="RHEA:39940"/>
    </physiologicalReaction>
</comment>
<comment type="catalytic activity">
    <reaction evidence="30">
        <text>1-hexadecanoyl-2-(9Z,12Z-octadecadienoyl)-sn-glycero-3-phosphocholine + H2O = 2-(9Z,12Z-octadecadienoyl)-sn-glycero-3-phosphocholine + hexadecanoate + H(+)</text>
        <dbReference type="Rhea" id="RHEA:40971"/>
        <dbReference type="ChEBI" id="CHEBI:7896"/>
        <dbReference type="ChEBI" id="CHEBI:15377"/>
        <dbReference type="ChEBI" id="CHEBI:15378"/>
        <dbReference type="ChEBI" id="CHEBI:73002"/>
        <dbReference type="ChEBI" id="CHEBI:76084"/>
    </reaction>
    <physiologicalReaction direction="left-to-right" evidence="30">
        <dbReference type="Rhea" id="RHEA:40972"/>
    </physiologicalReaction>
</comment>
<accession>A0A433TQ22</accession>
<dbReference type="InterPro" id="IPR036514">
    <property type="entry name" value="SGNH_hydro_sf"/>
</dbReference>
<evidence type="ECO:0000256" key="14">
    <source>
        <dbReference type="ARBA" id="ARBA00023408"/>
    </source>
</evidence>
<keyword evidence="6" id="KW-0732">Signal</keyword>
<evidence type="ECO:0000256" key="19">
    <source>
        <dbReference type="ARBA" id="ARBA00033022"/>
    </source>
</evidence>
<comment type="catalytic activity">
    <reaction evidence="26">
        <text>1-hexadecanoyl-2-(9Z-octadecenoyl)-sn-glycero-3-phospho-(1'-sn-glycerol) + H2O = 1-hexadecanoyl-sn-glycero-3-phospho-(1'-sn-glycerol) + (9Z)-octadecenoate + H(+)</text>
        <dbReference type="Rhea" id="RHEA:40919"/>
        <dbReference type="ChEBI" id="CHEBI:15377"/>
        <dbReference type="ChEBI" id="CHEBI:15378"/>
        <dbReference type="ChEBI" id="CHEBI:30823"/>
        <dbReference type="ChEBI" id="CHEBI:72841"/>
        <dbReference type="ChEBI" id="CHEBI:75158"/>
    </reaction>
    <physiologicalReaction direction="left-to-right" evidence="26">
        <dbReference type="Rhea" id="RHEA:40920"/>
    </physiologicalReaction>
</comment>
<dbReference type="GO" id="GO:0016324">
    <property type="term" value="C:apical plasma membrane"/>
    <property type="evidence" value="ECO:0007669"/>
    <property type="project" value="UniProtKB-SubCell"/>
</dbReference>
<keyword evidence="11" id="KW-0472">Membrane</keyword>
<comment type="catalytic activity">
    <reaction evidence="29">
        <text>1,2-dihexadecanoyl-sn-glycero-3-phosphocholine + H2O = 1-hexadecanoyl-sn-glycero-3-phosphocholine + hexadecanoate + H(+)</text>
        <dbReference type="Rhea" id="RHEA:41223"/>
        <dbReference type="ChEBI" id="CHEBI:7896"/>
        <dbReference type="ChEBI" id="CHEBI:15377"/>
        <dbReference type="ChEBI" id="CHEBI:15378"/>
        <dbReference type="ChEBI" id="CHEBI:72998"/>
        <dbReference type="ChEBI" id="CHEBI:72999"/>
    </reaction>
    <physiologicalReaction direction="left-to-right" evidence="29">
        <dbReference type="Rhea" id="RHEA:41224"/>
    </physiologicalReaction>
</comment>
<dbReference type="STRING" id="188477.A0A433TQ22"/>
<evidence type="ECO:0000256" key="23">
    <source>
        <dbReference type="ARBA" id="ARBA00047438"/>
    </source>
</evidence>
<comment type="catalytic activity">
    <reaction evidence="33">
        <text>a 1-acyl-sn-glycero-3-phosphocholine + H2O = sn-glycerol 3-phosphocholine + a fatty acid + H(+)</text>
        <dbReference type="Rhea" id="RHEA:15177"/>
        <dbReference type="ChEBI" id="CHEBI:15377"/>
        <dbReference type="ChEBI" id="CHEBI:15378"/>
        <dbReference type="ChEBI" id="CHEBI:16870"/>
        <dbReference type="ChEBI" id="CHEBI:28868"/>
        <dbReference type="ChEBI" id="CHEBI:58168"/>
        <dbReference type="EC" id="3.1.1.5"/>
    </reaction>
    <physiologicalReaction direction="left-to-right" evidence="33">
        <dbReference type="Rhea" id="RHEA:15178"/>
    </physiologicalReaction>
</comment>
<evidence type="ECO:0000256" key="37">
    <source>
        <dbReference type="ARBA" id="ARBA00048869"/>
    </source>
</evidence>
<evidence type="ECO:0000256" key="2">
    <source>
        <dbReference type="ARBA" id="ARBA00009979"/>
    </source>
</evidence>
<dbReference type="AlphaFoldDB" id="A0A433TQ22"/>
<evidence type="ECO:0000256" key="30">
    <source>
        <dbReference type="ARBA" id="ARBA00048362"/>
    </source>
</evidence>
<evidence type="ECO:0000256" key="5">
    <source>
        <dbReference type="ARBA" id="ARBA00022692"/>
    </source>
</evidence>
<comment type="catalytic activity">
    <reaction evidence="36">
        <text>1-hexadecanoyl-2-(9Z-octadecenoyl)-sn-glycero-3-phosphocholine + H2O = 1-hexadecanoyl-sn-glycero-3-phosphocholine + (9Z)-octadecenoate + H(+)</text>
        <dbReference type="Rhea" id="RHEA:38779"/>
        <dbReference type="ChEBI" id="CHEBI:15377"/>
        <dbReference type="ChEBI" id="CHEBI:15378"/>
        <dbReference type="ChEBI" id="CHEBI:30823"/>
        <dbReference type="ChEBI" id="CHEBI:72998"/>
        <dbReference type="ChEBI" id="CHEBI:73001"/>
    </reaction>
    <physiologicalReaction direction="left-to-right" evidence="36">
        <dbReference type="Rhea" id="RHEA:38780"/>
    </physiologicalReaction>
</comment>
<evidence type="ECO:0000256" key="6">
    <source>
        <dbReference type="ARBA" id="ARBA00022729"/>
    </source>
</evidence>
<keyword evidence="4" id="KW-1003">Cell membrane</keyword>
<keyword evidence="7" id="KW-0677">Repeat</keyword>
<evidence type="ECO:0000313" key="44">
    <source>
        <dbReference type="Proteomes" id="UP000271974"/>
    </source>
</evidence>
<comment type="catalytic activity">
    <reaction evidence="22">
        <text>1,3-dihexadecanoyl-2-(9Z-octadecenoyl)glycerol + H2O = 1-hexadecanoyl-2-(9Z-octadecenoyl)-glycerol + hexadecanoate + H(+)</text>
        <dbReference type="Rhea" id="RHEA:40979"/>
        <dbReference type="ChEBI" id="CHEBI:7896"/>
        <dbReference type="ChEBI" id="CHEBI:15377"/>
        <dbReference type="ChEBI" id="CHEBI:15378"/>
        <dbReference type="ChEBI" id="CHEBI:75585"/>
        <dbReference type="ChEBI" id="CHEBI:75688"/>
    </reaction>
    <physiologicalReaction direction="left-to-right" evidence="22">
        <dbReference type="Rhea" id="RHEA:40980"/>
    </physiologicalReaction>
</comment>
<evidence type="ECO:0000256" key="38">
    <source>
        <dbReference type="ARBA" id="ARBA00048872"/>
    </source>
</evidence>
<proteinExistence type="inferred from homology"/>
<keyword evidence="12" id="KW-0325">Glycoprotein</keyword>
<comment type="catalytic activity">
    <reaction evidence="27">
        <text>a 1-O-alkyl-2-acyl-sn-glycero-3-phosphocholine + H2O = a 1-O-alkyl-sn-glycero-3-phosphocholine + a fatty acid + H(+)</text>
        <dbReference type="Rhea" id="RHEA:36231"/>
        <dbReference type="ChEBI" id="CHEBI:15377"/>
        <dbReference type="ChEBI" id="CHEBI:15378"/>
        <dbReference type="ChEBI" id="CHEBI:28868"/>
        <dbReference type="ChEBI" id="CHEBI:30909"/>
        <dbReference type="ChEBI" id="CHEBI:36702"/>
        <dbReference type="EC" id="3.1.1.4"/>
    </reaction>
    <physiologicalReaction direction="left-to-right" evidence="27">
        <dbReference type="Rhea" id="RHEA:36232"/>
    </physiologicalReaction>
</comment>
<comment type="catalytic activity">
    <reaction evidence="40">
        <text>1,2-dihexadecanoyl-sn-glycero-3-phosphocholine + 2 H2O = sn-glycerol 3-phosphocholine + 2 hexadecanoate + 2 H(+)</text>
        <dbReference type="Rhea" id="RHEA:40975"/>
        <dbReference type="ChEBI" id="CHEBI:7896"/>
        <dbReference type="ChEBI" id="CHEBI:15377"/>
        <dbReference type="ChEBI" id="CHEBI:15378"/>
        <dbReference type="ChEBI" id="CHEBI:16870"/>
        <dbReference type="ChEBI" id="CHEBI:72999"/>
    </reaction>
    <physiologicalReaction direction="left-to-right" evidence="40">
        <dbReference type="Rhea" id="RHEA:40976"/>
    </physiologicalReaction>
</comment>
<dbReference type="FunFam" id="3.40.50.1110:FF:000005">
    <property type="entry name" value="Phospholipase B1"/>
    <property type="match status" value="1"/>
</dbReference>
<keyword evidence="44" id="KW-1185">Reference proteome</keyword>
<evidence type="ECO:0000256" key="26">
    <source>
        <dbReference type="ARBA" id="ARBA00048015"/>
    </source>
</evidence>
<evidence type="ECO:0000256" key="3">
    <source>
        <dbReference type="ARBA" id="ARBA00015133"/>
    </source>
</evidence>
<comment type="catalytic activity">
    <reaction evidence="24">
        <text>1-hexadecanoyl-2-(9Z)-octadecenoyl-3-octadecanoyl-sn-glycerol + H2O = 1-hexadecanoyl-2-(9Z-octadecenoyl)-sn-glycerol + octadecanoate + H(+)</text>
        <dbReference type="Rhea" id="RHEA:41111"/>
        <dbReference type="ChEBI" id="CHEBI:15377"/>
        <dbReference type="ChEBI" id="CHEBI:15378"/>
        <dbReference type="ChEBI" id="CHEBI:25629"/>
        <dbReference type="ChEBI" id="CHEBI:75466"/>
        <dbReference type="ChEBI" id="CHEBI:77623"/>
    </reaction>
    <physiologicalReaction direction="left-to-right" evidence="24">
        <dbReference type="Rhea" id="RHEA:41112"/>
    </physiologicalReaction>
</comment>
<evidence type="ECO:0000256" key="8">
    <source>
        <dbReference type="ARBA" id="ARBA00022801"/>
    </source>
</evidence>
<dbReference type="PANTHER" id="PTHR21325:SF31">
    <property type="entry name" value="GH22081P-RELATED"/>
    <property type="match status" value="1"/>
</dbReference>
<evidence type="ECO:0000256" key="25">
    <source>
        <dbReference type="ARBA" id="ARBA00048011"/>
    </source>
</evidence>
<dbReference type="GO" id="GO:0006644">
    <property type="term" value="P:phospholipid metabolic process"/>
    <property type="evidence" value="ECO:0007669"/>
    <property type="project" value="TreeGrafter"/>
</dbReference>
<evidence type="ECO:0000256" key="15">
    <source>
        <dbReference type="ARBA" id="ARBA00023422"/>
    </source>
</evidence>
<protein>
    <recommendedName>
        <fullName evidence="3">Phospholipase B1, membrane-associated</fullName>
    </recommendedName>
    <alternativeName>
        <fullName evidence="16">Lysophospholipase</fullName>
    </alternativeName>
    <alternativeName>
        <fullName evidence="17">Phospholipase A2</fullName>
    </alternativeName>
    <alternativeName>
        <fullName evidence="19">Phospholipase B/lipase</fullName>
    </alternativeName>
    <alternativeName>
        <fullName evidence="18">Triacylglycerol lipase</fullName>
    </alternativeName>
</protein>
<evidence type="ECO:0000256" key="7">
    <source>
        <dbReference type="ARBA" id="ARBA00022737"/>
    </source>
</evidence>
<dbReference type="PANTHER" id="PTHR21325">
    <property type="entry name" value="PHOSPHOLIPASE B, PLB1"/>
    <property type="match status" value="1"/>
</dbReference>
<comment type="catalytic activity">
    <reaction evidence="32">
        <text>1,2,3-tri-(9Z-octadecenoyl)-glycerol + H2O = di-(9Z)-octadecenoylglycerol + (9Z)-octadecenoate + H(+)</text>
        <dbReference type="Rhea" id="RHEA:38575"/>
        <dbReference type="ChEBI" id="CHEBI:15377"/>
        <dbReference type="ChEBI" id="CHEBI:15378"/>
        <dbReference type="ChEBI" id="CHEBI:30823"/>
        <dbReference type="ChEBI" id="CHEBI:53753"/>
        <dbReference type="ChEBI" id="CHEBI:75945"/>
    </reaction>
    <physiologicalReaction direction="left-to-right" evidence="32">
        <dbReference type="Rhea" id="RHEA:38576"/>
    </physiologicalReaction>
</comment>
<evidence type="ECO:0000313" key="43">
    <source>
        <dbReference type="EMBL" id="RUS83620.1"/>
    </source>
</evidence>
<comment type="catalytic activity">
    <reaction evidence="23">
        <text>1-(9Z-octadecenoyl)-glycerol + H2O = glycerol + (9Z)-octadecenoate + H(+)</text>
        <dbReference type="Rhea" id="RHEA:38487"/>
        <dbReference type="ChEBI" id="CHEBI:15377"/>
        <dbReference type="ChEBI" id="CHEBI:15378"/>
        <dbReference type="ChEBI" id="CHEBI:17754"/>
        <dbReference type="ChEBI" id="CHEBI:30823"/>
        <dbReference type="ChEBI" id="CHEBI:75342"/>
    </reaction>
    <physiologicalReaction direction="left-to-right" evidence="23">
        <dbReference type="Rhea" id="RHEA:38488"/>
    </physiologicalReaction>
</comment>
<dbReference type="GO" id="GO:0004623">
    <property type="term" value="F:phospholipase A2 activity"/>
    <property type="evidence" value="ECO:0007669"/>
    <property type="project" value="UniProtKB-EC"/>
</dbReference>
<evidence type="ECO:0000256" key="4">
    <source>
        <dbReference type="ARBA" id="ARBA00022475"/>
    </source>
</evidence>
<evidence type="ECO:0000256" key="24">
    <source>
        <dbReference type="ARBA" id="ARBA00047459"/>
    </source>
</evidence>
<comment type="similarity">
    <text evidence="2">Belongs to the 'GDSL' lipolytic enzyme family. Phospholipase B1 subfamily.</text>
</comment>
<keyword evidence="9" id="KW-1133">Transmembrane helix</keyword>
<evidence type="ECO:0000256" key="42">
    <source>
        <dbReference type="ARBA" id="ARBA00049461"/>
    </source>
</evidence>
<evidence type="ECO:0000256" key="9">
    <source>
        <dbReference type="ARBA" id="ARBA00022989"/>
    </source>
</evidence>
<gene>
    <name evidence="43" type="ORF">EGW08_008588</name>
</gene>
<comment type="catalytic activity">
    <reaction evidence="42">
        <text>2-(9Z-octadecenoyl)-glycerol + H2O = glycerol + (9Z)-octadecenoate + H(+)</text>
        <dbReference type="Rhea" id="RHEA:38491"/>
        <dbReference type="ChEBI" id="CHEBI:15377"/>
        <dbReference type="ChEBI" id="CHEBI:15378"/>
        <dbReference type="ChEBI" id="CHEBI:17754"/>
        <dbReference type="ChEBI" id="CHEBI:30823"/>
        <dbReference type="ChEBI" id="CHEBI:73990"/>
    </reaction>
    <physiologicalReaction direction="left-to-right" evidence="42">
        <dbReference type="Rhea" id="RHEA:38492"/>
    </physiologicalReaction>
</comment>